<evidence type="ECO:0000313" key="2">
    <source>
        <dbReference type="Proteomes" id="UP000814140"/>
    </source>
</evidence>
<evidence type="ECO:0000313" key="1">
    <source>
        <dbReference type="EMBL" id="KAI0063455.1"/>
    </source>
</evidence>
<dbReference type="Proteomes" id="UP000814140">
    <property type="component" value="Unassembled WGS sequence"/>
</dbReference>
<reference evidence="1" key="2">
    <citation type="journal article" date="2022" name="New Phytol.">
        <title>Evolutionary transition to the ectomycorrhizal habit in the genomes of a hyperdiverse lineage of mushroom-forming fungi.</title>
        <authorList>
            <person name="Looney B."/>
            <person name="Miyauchi S."/>
            <person name="Morin E."/>
            <person name="Drula E."/>
            <person name="Courty P.E."/>
            <person name="Kohler A."/>
            <person name="Kuo A."/>
            <person name="LaButti K."/>
            <person name="Pangilinan J."/>
            <person name="Lipzen A."/>
            <person name="Riley R."/>
            <person name="Andreopoulos W."/>
            <person name="He G."/>
            <person name="Johnson J."/>
            <person name="Nolan M."/>
            <person name="Tritt A."/>
            <person name="Barry K.W."/>
            <person name="Grigoriev I.V."/>
            <person name="Nagy L.G."/>
            <person name="Hibbett D."/>
            <person name="Henrissat B."/>
            <person name="Matheny P.B."/>
            <person name="Labbe J."/>
            <person name="Martin F.M."/>
        </authorList>
    </citation>
    <scope>NUCLEOTIDE SEQUENCE</scope>
    <source>
        <strain evidence="1">HHB10654</strain>
    </source>
</reference>
<comment type="caution">
    <text evidence="1">The sequence shown here is derived from an EMBL/GenBank/DDBJ whole genome shotgun (WGS) entry which is preliminary data.</text>
</comment>
<organism evidence="1 2">
    <name type="scientific">Artomyces pyxidatus</name>
    <dbReference type="NCBI Taxonomy" id="48021"/>
    <lineage>
        <taxon>Eukaryota</taxon>
        <taxon>Fungi</taxon>
        <taxon>Dikarya</taxon>
        <taxon>Basidiomycota</taxon>
        <taxon>Agaricomycotina</taxon>
        <taxon>Agaricomycetes</taxon>
        <taxon>Russulales</taxon>
        <taxon>Auriscalpiaceae</taxon>
        <taxon>Artomyces</taxon>
    </lineage>
</organism>
<keyword evidence="2" id="KW-1185">Reference proteome</keyword>
<proteinExistence type="predicted"/>
<protein>
    <submittedName>
        <fullName evidence="1">Uncharacterized protein</fullName>
    </submittedName>
</protein>
<reference evidence="1" key="1">
    <citation type="submission" date="2021-03" db="EMBL/GenBank/DDBJ databases">
        <authorList>
            <consortium name="DOE Joint Genome Institute"/>
            <person name="Ahrendt S."/>
            <person name="Looney B.P."/>
            <person name="Miyauchi S."/>
            <person name="Morin E."/>
            <person name="Drula E."/>
            <person name="Courty P.E."/>
            <person name="Chicoki N."/>
            <person name="Fauchery L."/>
            <person name="Kohler A."/>
            <person name="Kuo A."/>
            <person name="Labutti K."/>
            <person name="Pangilinan J."/>
            <person name="Lipzen A."/>
            <person name="Riley R."/>
            <person name="Andreopoulos W."/>
            <person name="He G."/>
            <person name="Johnson J."/>
            <person name="Barry K.W."/>
            <person name="Grigoriev I.V."/>
            <person name="Nagy L."/>
            <person name="Hibbett D."/>
            <person name="Henrissat B."/>
            <person name="Matheny P.B."/>
            <person name="Labbe J."/>
            <person name="Martin F."/>
        </authorList>
    </citation>
    <scope>NUCLEOTIDE SEQUENCE</scope>
    <source>
        <strain evidence="1">HHB10654</strain>
    </source>
</reference>
<name>A0ACB8T400_9AGAM</name>
<sequence length="716" mass="77707">MTDIATQNQTRPNANRGRRTNRSRGKGGASAPAKPISTGEAQTKPNGVVQEAAAVAQPVADAEEVDESRICWICAEPVKYYSVSECNHRTCHVCALRLRALYKKLDCTFCKEPQPTVIFTVSADAPFSSYAPADISFKDAKLSIFFETQEMMEDTLILLRFNCPDQSCDYIATGWNDLKLHARGVHGKLMCDICLRQKKVFSHEHALYSAGQLAVHLPSIPHRGQKPVSKEPIEGGVHPLCEFCRECFFGDDELYAHMRHTHEECFICKRNDVRDQYFKNYEALEKHFEHAHHPCPNATCQARKFVVFGSLLDLQAHNVEEHGADMSSRDKKDARRINAGFEFQEARRRAPRERDREPPPGPPPGAAGLPRANNSNRRNRFGAHLTVDGGNESSGNDSAGPSRRQTPSPPPQDMDPVTAERHAALYARLRAVAPNPTNAVAAVKLSLRSYNSAESGARDLISTIWNILDRDLDNTASVVNLIIDLLEDEDKKSSLLAAWNGFKIEQRRQFPDLVPTSIGSDYAGITGGRVLNARTSGALHTSRQSSRAVWDRVAQAATNGAGSAPPPRAQRFPPLQPSNPPVNTGFRQAQRTTAWSASAAGVTPSPPPPIPTSTSTGNTRQPPPPTLSSKAFPTLPTSSVQKLKPVTGGNSSLHKILGSTAPTTSAWTPGGGSSAQPNTGEGADAASTQDGAATVGKKKGKGKQKQTLFTLGSFPT</sequence>
<accession>A0ACB8T400</accession>
<gene>
    <name evidence="1" type="ORF">BV25DRAFT_430668</name>
</gene>
<dbReference type="EMBL" id="MU277203">
    <property type="protein sequence ID" value="KAI0063455.1"/>
    <property type="molecule type" value="Genomic_DNA"/>
</dbReference>